<dbReference type="Pfam" id="PF00512">
    <property type="entry name" value="HisKA"/>
    <property type="match status" value="1"/>
</dbReference>
<comment type="catalytic activity">
    <reaction evidence="1">
        <text>ATP + protein L-histidine = ADP + protein N-phospho-L-histidine.</text>
        <dbReference type="EC" id="2.7.13.3"/>
    </reaction>
</comment>
<dbReference type="GO" id="GO:0000155">
    <property type="term" value="F:phosphorelay sensor kinase activity"/>
    <property type="evidence" value="ECO:0007669"/>
    <property type="project" value="InterPro"/>
</dbReference>
<evidence type="ECO:0000256" key="7">
    <source>
        <dbReference type="ARBA" id="ARBA00022679"/>
    </source>
</evidence>
<evidence type="ECO:0000259" key="18">
    <source>
        <dbReference type="SMART" id="SM00387"/>
    </source>
</evidence>
<dbReference type="SMART" id="SM00388">
    <property type="entry name" value="HisKA"/>
    <property type="match status" value="1"/>
</dbReference>
<dbReference type="CDD" id="cd00082">
    <property type="entry name" value="HisKA"/>
    <property type="match status" value="1"/>
</dbReference>
<dbReference type="GO" id="GO:0005524">
    <property type="term" value="F:ATP binding"/>
    <property type="evidence" value="ECO:0007669"/>
    <property type="project" value="UniProtKB-KW"/>
</dbReference>
<dbReference type="EMBL" id="CP081869">
    <property type="protein sequence ID" value="QZO01979.1"/>
    <property type="molecule type" value="Genomic_DNA"/>
</dbReference>
<evidence type="ECO:0000256" key="1">
    <source>
        <dbReference type="ARBA" id="ARBA00000085"/>
    </source>
</evidence>
<dbReference type="EC" id="2.7.13.3" evidence="3"/>
<evidence type="ECO:0000256" key="16">
    <source>
        <dbReference type="SAM" id="Phobius"/>
    </source>
</evidence>
<proteinExistence type="predicted"/>
<protein>
    <recommendedName>
        <fullName evidence="3">histidine kinase</fullName>
        <ecNumber evidence="3">2.7.13.3</ecNumber>
    </recommendedName>
</protein>
<dbReference type="SUPFAM" id="SSF47384">
    <property type="entry name" value="Homodimeric domain of signal transducing histidine kinase"/>
    <property type="match status" value="1"/>
</dbReference>
<evidence type="ECO:0000313" key="20">
    <source>
        <dbReference type="EMBL" id="QZO01979.1"/>
    </source>
</evidence>
<dbReference type="AlphaFoldDB" id="A0A9E6RBW9"/>
<feature type="domain" description="Signal transduction histidine kinase dimerisation/phosphoacceptor" evidence="19">
    <location>
        <begin position="236"/>
        <end position="294"/>
    </location>
</feature>
<dbReference type="Pfam" id="PF00672">
    <property type="entry name" value="HAMP"/>
    <property type="match status" value="1"/>
</dbReference>
<evidence type="ECO:0000256" key="15">
    <source>
        <dbReference type="SAM" id="MobiDB-lite"/>
    </source>
</evidence>
<feature type="domain" description="Histidine kinase/HSP90-like ATPase" evidence="18">
    <location>
        <begin position="333"/>
        <end position="443"/>
    </location>
</feature>
<dbReference type="Gene3D" id="3.30.565.10">
    <property type="entry name" value="Histidine kinase-like ATPase, C-terminal domain"/>
    <property type="match status" value="1"/>
</dbReference>
<dbReference type="InterPro" id="IPR003661">
    <property type="entry name" value="HisK_dim/P_dom"/>
</dbReference>
<dbReference type="InterPro" id="IPR036890">
    <property type="entry name" value="HATPase_C_sf"/>
</dbReference>
<keyword evidence="12 16" id="KW-1133">Transmembrane helix</keyword>
<dbReference type="SMART" id="SM00304">
    <property type="entry name" value="HAMP"/>
    <property type="match status" value="1"/>
</dbReference>
<evidence type="ECO:0000256" key="11">
    <source>
        <dbReference type="ARBA" id="ARBA00022840"/>
    </source>
</evidence>
<dbReference type="Proteomes" id="UP000825701">
    <property type="component" value="Chromosome"/>
</dbReference>
<gene>
    <name evidence="20" type="ORF">K6K41_12140</name>
</gene>
<dbReference type="InterPro" id="IPR003660">
    <property type="entry name" value="HAMP_dom"/>
</dbReference>
<keyword evidence="9" id="KW-0547">Nucleotide-binding</keyword>
<dbReference type="InterPro" id="IPR036097">
    <property type="entry name" value="HisK_dim/P_sf"/>
</dbReference>
<keyword evidence="10 20" id="KW-0418">Kinase</keyword>
<comment type="subcellular location">
    <subcellularLocation>
        <location evidence="2">Cell inner membrane</location>
        <topology evidence="2">Multi-pass membrane protein</topology>
    </subcellularLocation>
</comment>
<feature type="compositionally biased region" description="Low complexity" evidence="15">
    <location>
        <begin position="444"/>
        <end position="457"/>
    </location>
</feature>
<reference evidence="20" key="1">
    <citation type="submission" date="2021-08" db="EMBL/GenBank/DDBJ databases">
        <authorList>
            <person name="Zhang H."/>
            <person name="Xu M."/>
            <person name="Yu Z."/>
            <person name="Yang L."/>
            <person name="Cai Y."/>
        </authorList>
    </citation>
    <scope>NUCLEOTIDE SEQUENCE</scope>
    <source>
        <strain evidence="20">CHL1</strain>
    </source>
</reference>
<evidence type="ECO:0000256" key="8">
    <source>
        <dbReference type="ARBA" id="ARBA00022692"/>
    </source>
</evidence>
<sequence>MSRWRSLFLCGSIRRQILFLAITPVLAMVMIASLLHSAENKAPYASKVAIRIQMVTAQFAAATTPEAAAAIMAATSATGLKVERLTPEAARAELAPSDSDDCDVFDIRKAMGTSLDAEVVRRMASGSTVDAIAVRLADGATLAFMPDPRPPLPLLHPERIFFAIKILIIVLPMLLLSIYAGSIIMAPLTRFAREAQALSPDEGPDRPFEEGGPREISALARALNDMRTRIREMIDGRTRMVRAISHDLRTPLTRLRMRAERSTDEKLRDAMLTDISRIDAMIEETLTYLQRDVATETKTRVDLPSLLQTICHDFANADLQVSYEGPARLAFDCKPQALVRAVTNLVDNGVKFAGVVVVQLEALPDGVSIEVADDGPGIPKELRAKVVEPFFKADASRASGAPGGFGLGLSIVQEIVAGHGGTMTLLDRAPRGLVVRLDLPPPAAASASGARTDSRGSPAGQMASPLRI</sequence>
<evidence type="ECO:0000256" key="4">
    <source>
        <dbReference type="ARBA" id="ARBA00022475"/>
    </source>
</evidence>
<dbReference type="SUPFAM" id="SSF55874">
    <property type="entry name" value="ATPase domain of HSP90 chaperone/DNA topoisomerase II/histidine kinase"/>
    <property type="match status" value="1"/>
</dbReference>
<dbReference type="RefSeq" id="WP_261405350.1">
    <property type="nucleotide sequence ID" value="NZ_CP081869.1"/>
</dbReference>
<evidence type="ECO:0000256" key="12">
    <source>
        <dbReference type="ARBA" id="ARBA00022989"/>
    </source>
</evidence>
<feature type="transmembrane region" description="Helical" evidence="16">
    <location>
        <begin position="160"/>
        <end position="186"/>
    </location>
</feature>
<keyword evidence="4" id="KW-1003">Cell membrane</keyword>
<evidence type="ECO:0000256" key="6">
    <source>
        <dbReference type="ARBA" id="ARBA00022553"/>
    </source>
</evidence>
<dbReference type="GO" id="GO:0005886">
    <property type="term" value="C:plasma membrane"/>
    <property type="evidence" value="ECO:0007669"/>
    <property type="project" value="UniProtKB-SubCell"/>
</dbReference>
<dbReference type="CDD" id="cd00075">
    <property type="entry name" value="HATPase"/>
    <property type="match status" value="1"/>
</dbReference>
<accession>A0A9E6RBW9</accession>
<evidence type="ECO:0000259" key="19">
    <source>
        <dbReference type="SMART" id="SM00388"/>
    </source>
</evidence>
<evidence type="ECO:0000256" key="10">
    <source>
        <dbReference type="ARBA" id="ARBA00022777"/>
    </source>
</evidence>
<dbReference type="InterPro" id="IPR004358">
    <property type="entry name" value="Sig_transdc_His_kin-like_C"/>
</dbReference>
<evidence type="ECO:0000313" key="21">
    <source>
        <dbReference type="Proteomes" id="UP000825701"/>
    </source>
</evidence>
<feature type="region of interest" description="Disordered" evidence="15">
    <location>
        <begin position="444"/>
        <end position="468"/>
    </location>
</feature>
<dbReference type="Pfam" id="PF02518">
    <property type="entry name" value="HATPase_c"/>
    <property type="match status" value="1"/>
</dbReference>
<evidence type="ECO:0000256" key="9">
    <source>
        <dbReference type="ARBA" id="ARBA00022741"/>
    </source>
</evidence>
<keyword evidence="5" id="KW-0997">Cell inner membrane</keyword>
<dbReference type="KEGG" id="cmet:K6K41_12140"/>
<evidence type="ECO:0000256" key="5">
    <source>
        <dbReference type="ARBA" id="ARBA00022519"/>
    </source>
</evidence>
<dbReference type="InterPro" id="IPR050980">
    <property type="entry name" value="2C_sensor_his_kinase"/>
</dbReference>
<dbReference type="Gene3D" id="1.10.287.130">
    <property type="match status" value="1"/>
</dbReference>
<evidence type="ECO:0000256" key="14">
    <source>
        <dbReference type="ARBA" id="ARBA00023136"/>
    </source>
</evidence>
<dbReference type="PANTHER" id="PTHR44936">
    <property type="entry name" value="SENSOR PROTEIN CREC"/>
    <property type="match status" value="1"/>
</dbReference>
<keyword evidence="7" id="KW-0808">Transferase</keyword>
<evidence type="ECO:0000256" key="2">
    <source>
        <dbReference type="ARBA" id="ARBA00004429"/>
    </source>
</evidence>
<evidence type="ECO:0000259" key="17">
    <source>
        <dbReference type="SMART" id="SM00304"/>
    </source>
</evidence>
<evidence type="ECO:0000256" key="13">
    <source>
        <dbReference type="ARBA" id="ARBA00023012"/>
    </source>
</evidence>
<keyword evidence="11" id="KW-0067">ATP-binding</keyword>
<organism evidence="20 21">
    <name type="scientific">Chenggangzhangella methanolivorans</name>
    <dbReference type="NCBI Taxonomy" id="1437009"/>
    <lineage>
        <taxon>Bacteria</taxon>
        <taxon>Pseudomonadati</taxon>
        <taxon>Pseudomonadota</taxon>
        <taxon>Alphaproteobacteria</taxon>
        <taxon>Hyphomicrobiales</taxon>
        <taxon>Methylopilaceae</taxon>
        <taxon>Chenggangzhangella</taxon>
    </lineage>
</organism>
<keyword evidence="6" id="KW-0597">Phosphoprotein</keyword>
<dbReference type="SMART" id="SM00387">
    <property type="entry name" value="HATPase_c"/>
    <property type="match status" value="1"/>
</dbReference>
<dbReference type="InterPro" id="IPR003594">
    <property type="entry name" value="HATPase_dom"/>
</dbReference>
<keyword evidence="21" id="KW-1185">Reference proteome</keyword>
<dbReference type="PANTHER" id="PTHR44936:SF5">
    <property type="entry name" value="SENSOR HISTIDINE KINASE ENVZ"/>
    <property type="match status" value="1"/>
</dbReference>
<feature type="domain" description="HAMP" evidence="17">
    <location>
        <begin position="182"/>
        <end position="235"/>
    </location>
</feature>
<evidence type="ECO:0000256" key="3">
    <source>
        <dbReference type="ARBA" id="ARBA00012438"/>
    </source>
</evidence>
<keyword evidence="8 16" id="KW-0812">Transmembrane</keyword>
<dbReference type="PRINTS" id="PR00344">
    <property type="entry name" value="BCTRLSENSOR"/>
</dbReference>
<name>A0A9E6RBW9_9HYPH</name>
<keyword evidence="14 16" id="KW-0472">Membrane</keyword>
<keyword evidence="13" id="KW-0902">Two-component regulatory system</keyword>